<evidence type="ECO:0000313" key="2">
    <source>
        <dbReference type="EMBL" id="QEW37835.1"/>
    </source>
</evidence>
<reference evidence="2 3" key="1">
    <citation type="submission" date="2019-09" db="EMBL/GenBank/DDBJ databases">
        <title>Commensal-derived Metabolites Govern Vibrio cholerae Pathogenesis in Host.</title>
        <authorList>
            <person name="Yoon S.S."/>
            <person name="Yoon M.Y."/>
        </authorList>
    </citation>
    <scope>NUCLEOTIDE SEQUENCE [LARGE SCALE GENOMIC DNA]</scope>
    <source>
        <strain evidence="2 3">VIC01</strain>
    </source>
</reference>
<protein>
    <submittedName>
        <fullName evidence="2">Uncharacterized protein</fullName>
    </submittedName>
</protein>
<feature type="region of interest" description="Disordered" evidence="1">
    <location>
        <begin position="8"/>
        <end position="60"/>
    </location>
</feature>
<feature type="compositionally biased region" description="Basic and acidic residues" evidence="1">
    <location>
        <begin position="8"/>
        <end position="33"/>
    </location>
</feature>
<accession>A0A5P3AZ18</accession>
<evidence type="ECO:0000313" key="3">
    <source>
        <dbReference type="Proteomes" id="UP000326091"/>
    </source>
</evidence>
<proteinExistence type="predicted"/>
<sequence length="132" mass="15612">MIHILSEYHAKRKDEKSEHAKDAPHGTDEENHHRQNCRHGQNTTPKGTHETHRHIDHETDQRPLHPIFNAGWSGAEASFPILPYFNSLFHNIDFFFMPCRWLHLARFRGQIRTGRKYARLLVKNFQPPGWTD</sequence>
<gene>
    <name evidence="2" type="ORF">VIC01_03435</name>
</gene>
<name>A0A5P3AZ18_PHOVU</name>
<dbReference type="Proteomes" id="UP000326091">
    <property type="component" value="Chromosome"/>
</dbReference>
<dbReference type="AlphaFoldDB" id="A0A5P3AZ18"/>
<feature type="compositionally biased region" description="Basic and acidic residues" evidence="1">
    <location>
        <begin position="47"/>
        <end position="60"/>
    </location>
</feature>
<dbReference type="EMBL" id="CP043529">
    <property type="protein sequence ID" value="QEW37835.1"/>
    <property type="molecule type" value="Genomic_DNA"/>
</dbReference>
<evidence type="ECO:0000256" key="1">
    <source>
        <dbReference type="SAM" id="MobiDB-lite"/>
    </source>
</evidence>
<organism evidence="2 3">
    <name type="scientific">Phocaeicola vulgatus</name>
    <name type="common">Bacteroides vulgatus</name>
    <dbReference type="NCBI Taxonomy" id="821"/>
    <lineage>
        <taxon>Bacteria</taxon>
        <taxon>Pseudomonadati</taxon>
        <taxon>Bacteroidota</taxon>
        <taxon>Bacteroidia</taxon>
        <taxon>Bacteroidales</taxon>
        <taxon>Bacteroidaceae</taxon>
        <taxon>Phocaeicola</taxon>
    </lineage>
</organism>